<organism evidence="2 3">
    <name type="scientific">Monilinia fructicola</name>
    <name type="common">Brown rot fungus</name>
    <name type="synonym">Ciboria fructicola</name>
    <dbReference type="NCBI Taxonomy" id="38448"/>
    <lineage>
        <taxon>Eukaryota</taxon>
        <taxon>Fungi</taxon>
        <taxon>Dikarya</taxon>
        <taxon>Ascomycota</taxon>
        <taxon>Pezizomycotina</taxon>
        <taxon>Leotiomycetes</taxon>
        <taxon>Helotiales</taxon>
        <taxon>Sclerotiniaceae</taxon>
        <taxon>Monilinia</taxon>
    </lineage>
</organism>
<evidence type="ECO:0000313" key="3">
    <source>
        <dbReference type="Proteomes" id="UP000322873"/>
    </source>
</evidence>
<feature type="signal peptide" evidence="1">
    <location>
        <begin position="1"/>
        <end position="21"/>
    </location>
</feature>
<protein>
    <submittedName>
        <fullName evidence="2">Uncharacterized protein</fullName>
    </submittedName>
</protein>
<comment type="caution">
    <text evidence="2">The sequence shown here is derived from an EMBL/GenBank/DDBJ whole genome shotgun (WGS) entry which is preliminary data.</text>
</comment>
<feature type="chain" id="PRO_5024314393" evidence="1">
    <location>
        <begin position="22"/>
        <end position="80"/>
    </location>
</feature>
<dbReference type="EMBL" id="VICG01000015">
    <property type="protein sequence ID" value="KAA8564396.1"/>
    <property type="molecule type" value="Genomic_DNA"/>
</dbReference>
<name>A0A5M9J9R6_MONFR</name>
<dbReference type="AlphaFoldDB" id="A0A5M9J9R6"/>
<evidence type="ECO:0000256" key="1">
    <source>
        <dbReference type="SAM" id="SignalP"/>
    </source>
</evidence>
<proteinExistence type="predicted"/>
<keyword evidence="3" id="KW-1185">Reference proteome</keyword>
<accession>A0A5M9J9R6</accession>
<sequence>MHGVVKILILALKFIPWYIFNHDIPSKNRYIHYGILSPSILLLPFHNSILRSQLRYLVVSLGCSISSKFSPRRNGLFEPV</sequence>
<keyword evidence="1" id="KW-0732">Signal</keyword>
<evidence type="ECO:0000313" key="2">
    <source>
        <dbReference type="EMBL" id="KAA8564396.1"/>
    </source>
</evidence>
<gene>
    <name evidence="2" type="ORF">EYC84_011340</name>
</gene>
<dbReference type="Proteomes" id="UP000322873">
    <property type="component" value="Unassembled WGS sequence"/>
</dbReference>
<reference evidence="2 3" key="1">
    <citation type="submission" date="2019-06" db="EMBL/GenBank/DDBJ databases">
        <title>Genome Sequence of the Brown Rot Fungal Pathogen Monilinia fructicola.</title>
        <authorList>
            <person name="De Miccolis Angelini R.M."/>
            <person name="Landi L."/>
            <person name="Abate D."/>
            <person name="Pollastro S."/>
            <person name="Romanazzi G."/>
            <person name="Faretra F."/>
        </authorList>
    </citation>
    <scope>NUCLEOTIDE SEQUENCE [LARGE SCALE GENOMIC DNA]</scope>
    <source>
        <strain evidence="2 3">Mfrc123</strain>
    </source>
</reference>